<dbReference type="HOGENOM" id="CLU_2920583_0_0_7"/>
<dbReference type="KEGG" id="sur:STAUR_7692"/>
<keyword evidence="2" id="KW-0723">Serine/threonine-protein kinase</keyword>
<dbReference type="EMBL" id="CP002271">
    <property type="protein sequence ID" value="ADO75447.1"/>
    <property type="molecule type" value="Genomic_DNA"/>
</dbReference>
<gene>
    <name evidence="2" type="ordered locus">STAUR_7692</name>
</gene>
<dbReference type="AlphaFoldDB" id="E3FK78"/>
<keyword evidence="3" id="KW-1185">Reference proteome</keyword>
<evidence type="ECO:0000313" key="3">
    <source>
        <dbReference type="Proteomes" id="UP000001351"/>
    </source>
</evidence>
<name>E3FK78_STIAD</name>
<sequence>MASGLKVSIGQHSGKGRKKINQDFHSAHRPNPLPLLAPPSTAAWAGVDLMGLRRLFSARAH</sequence>
<feature type="region of interest" description="Disordered" evidence="1">
    <location>
        <begin position="1"/>
        <end position="35"/>
    </location>
</feature>
<dbReference type="GO" id="GO:0004674">
    <property type="term" value="F:protein serine/threonine kinase activity"/>
    <property type="evidence" value="ECO:0007669"/>
    <property type="project" value="UniProtKB-KW"/>
</dbReference>
<evidence type="ECO:0000256" key="1">
    <source>
        <dbReference type="SAM" id="MobiDB-lite"/>
    </source>
</evidence>
<proteinExistence type="predicted"/>
<dbReference type="Proteomes" id="UP000001351">
    <property type="component" value="Chromosome"/>
</dbReference>
<keyword evidence="2" id="KW-0418">Kinase</keyword>
<keyword evidence="2" id="KW-0808">Transferase</keyword>
<organism evidence="2 3">
    <name type="scientific">Stigmatella aurantiaca (strain DW4/3-1)</name>
    <dbReference type="NCBI Taxonomy" id="378806"/>
    <lineage>
        <taxon>Bacteria</taxon>
        <taxon>Pseudomonadati</taxon>
        <taxon>Myxococcota</taxon>
        <taxon>Myxococcia</taxon>
        <taxon>Myxococcales</taxon>
        <taxon>Cystobacterineae</taxon>
        <taxon>Archangiaceae</taxon>
        <taxon>Stigmatella</taxon>
    </lineage>
</organism>
<evidence type="ECO:0000313" key="2">
    <source>
        <dbReference type="EMBL" id="ADO75447.1"/>
    </source>
</evidence>
<reference evidence="2 3" key="1">
    <citation type="journal article" date="2011" name="Mol. Biol. Evol.">
        <title>Comparative genomic analysis of fruiting body formation in Myxococcales.</title>
        <authorList>
            <person name="Huntley S."/>
            <person name="Hamann N."/>
            <person name="Wegener-Feldbrugge S."/>
            <person name="Treuner-Lange A."/>
            <person name="Kube M."/>
            <person name="Reinhardt R."/>
            <person name="Klages S."/>
            <person name="Muller R."/>
            <person name="Ronning C.M."/>
            <person name="Nierman W.C."/>
            <person name="Sogaard-Andersen L."/>
        </authorList>
    </citation>
    <scope>NUCLEOTIDE SEQUENCE [LARGE SCALE GENOMIC DNA]</scope>
    <source>
        <strain evidence="2 3">DW4/3-1</strain>
    </source>
</reference>
<protein>
    <submittedName>
        <fullName evidence="2">Serine/threonine protein kinase</fullName>
    </submittedName>
</protein>
<accession>E3FK78</accession>